<sequence>MHACCEQSFSLTCSCLGFFWKRHLLDCMNSFLALWMASSLLYQVNEALGSGYLCHRKSSVVMNHDVCFLDIEFF</sequence>
<proteinExistence type="predicted"/>
<protein>
    <submittedName>
        <fullName evidence="1">Uncharacterized protein</fullName>
    </submittedName>
</protein>
<name>A0A0A9BKM8_ARUDO</name>
<organism evidence="1">
    <name type="scientific">Arundo donax</name>
    <name type="common">Giant reed</name>
    <name type="synonym">Donax arundinaceus</name>
    <dbReference type="NCBI Taxonomy" id="35708"/>
    <lineage>
        <taxon>Eukaryota</taxon>
        <taxon>Viridiplantae</taxon>
        <taxon>Streptophyta</taxon>
        <taxon>Embryophyta</taxon>
        <taxon>Tracheophyta</taxon>
        <taxon>Spermatophyta</taxon>
        <taxon>Magnoliopsida</taxon>
        <taxon>Liliopsida</taxon>
        <taxon>Poales</taxon>
        <taxon>Poaceae</taxon>
        <taxon>PACMAD clade</taxon>
        <taxon>Arundinoideae</taxon>
        <taxon>Arundineae</taxon>
        <taxon>Arundo</taxon>
    </lineage>
</organism>
<dbReference type="EMBL" id="GBRH01235202">
    <property type="protein sequence ID" value="JAD62693.1"/>
    <property type="molecule type" value="Transcribed_RNA"/>
</dbReference>
<evidence type="ECO:0000313" key="1">
    <source>
        <dbReference type="EMBL" id="JAD62693.1"/>
    </source>
</evidence>
<reference evidence="1" key="2">
    <citation type="journal article" date="2015" name="Data Brief">
        <title>Shoot transcriptome of the giant reed, Arundo donax.</title>
        <authorList>
            <person name="Barrero R.A."/>
            <person name="Guerrero F.D."/>
            <person name="Moolhuijzen P."/>
            <person name="Goolsby J.A."/>
            <person name="Tidwell J."/>
            <person name="Bellgard S.E."/>
            <person name="Bellgard M.I."/>
        </authorList>
    </citation>
    <scope>NUCLEOTIDE SEQUENCE</scope>
    <source>
        <tissue evidence="1">Shoot tissue taken approximately 20 cm above the soil surface</tissue>
    </source>
</reference>
<reference evidence="1" key="1">
    <citation type="submission" date="2014-09" db="EMBL/GenBank/DDBJ databases">
        <authorList>
            <person name="Magalhaes I.L.F."/>
            <person name="Oliveira U."/>
            <person name="Santos F.R."/>
            <person name="Vidigal T.H.D.A."/>
            <person name="Brescovit A.D."/>
            <person name="Santos A.J."/>
        </authorList>
    </citation>
    <scope>NUCLEOTIDE SEQUENCE</scope>
    <source>
        <tissue evidence="1">Shoot tissue taken approximately 20 cm above the soil surface</tissue>
    </source>
</reference>
<dbReference type="AlphaFoldDB" id="A0A0A9BKM8"/>
<accession>A0A0A9BKM8</accession>